<dbReference type="AlphaFoldDB" id="A0A5D6WHE0"/>
<dbReference type="InterPro" id="IPR051199">
    <property type="entry name" value="LPS_LOS_Heptosyltrfase"/>
</dbReference>
<dbReference type="InterPro" id="IPR002201">
    <property type="entry name" value="Glyco_trans_9"/>
</dbReference>
<proteinExistence type="predicted"/>
<dbReference type="PANTHER" id="PTHR30160">
    <property type="entry name" value="TETRAACYLDISACCHARIDE 4'-KINASE-RELATED"/>
    <property type="match status" value="1"/>
</dbReference>
<keyword evidence="4" id="KW-1185">Reference proteome</keyword>
<organism evidence="3 4">
    <name type="scientific">Selenomonas caprae</name>
    <dbReference type="NCBI Taxonomy" id="2606905"/>
    <lineage>
        <taxon>Bacteria</taxon>
        <taxon>Bacillati</taxon>
        <taxon>Bacillota</taxon>
        <taxon>Negativicutes</taxon>
        <taxon>Selenomonadales</taxon>
        <taxon>Selenomonadaceae</taxon>
        <taxon>Selenomonas</taxon>
    </lineage>
</organism>
<evidence type="ECO:0000313" key="3">
    <source>
        <dbReference type="EMBL" id="TYZ26882.1"/>
    </source>
</evidence>
<dbReference type="EMBL" id="VTOZ01000037">
    <property type="protein sequence ID" value="TYZ26882.1"/>
    <property type="molecule type" value="Genomic_DNA"/>
</dbReference>
<keyword evidence="1" id="KW-0328">Glycosyltransferase</keyword>
<evidence type="ECO:0000256" key="2">
    <source>
        <dbReference type="ARBA" id="ARBA00022679"/>
    </source>
</evidence>
<dbReference type="RefSeq" id="WP_149189898.1">
    <property type="nucleotide sequence ID" value="NZ_VTOZ01000037.1"/>
</dbReference>
<dbReference type="Pfam" id="PF01075">
    <property type="entry name" value="Glyco_transf_9"/>
    <property type="match status" value="1"/>
</dbReference>
<keyword evidence="2 3" id="KW-0808">Transferase</keyword>
<dbReference type="CDD" id="cd03789">
    <property type="entry name" value="GT9_LPS_heptosyltransferase"/>
    <property type="match status" value="1"/>
</dbReference>
<dbReference type="Proteomes" id="UP000322783">
    <property type="component" value="Unassembled WGS sequence"/>
</dbReference>
<dbReference type="Gene3D" id="3.40.50.2000">
    <property type="entry name" value="Glycogen Phosphorylase B"/>
    <property type="match status" value="2"/>
</dbReference>
<name>A0A5D6WHE0_9FIRM</name>
<dbReference type="GO" id="GO:0005829">
    <property type="term" value="C:cytosol"/>
    <property type="evidence" value="ECO:0007669"/>
    <property type="project" value="TreeGrafter"/>
</dbReference>
<evidence type="ECO:0000256" key="1">
    <source>
        <dbReference type="ARBA" id="ARBA00022676"/>
    </source>
</evidence>
<accession>A0A5D6WHE0</accession>
<dbReference type="GO" id="GO:0008713">
    <property type="term" value="F:ADP-heptose-lipopolysaccharide heptosyltransferase activity"/>
    <property type="evidence" value="ECO:0007669"/>
    <property type="project" value="TreeGrafter"/>
</dbReference>
<comment type="caution">
    <text evidence="3">The sequence shown here is derived from an EMBL/GenBank/DDBJ whole genome shotgun (WGS) entry which is preliminary data.</text>
</comment>
<dbReference type="GO" id="GO:0009244">
    <property type="term" value="P:lipopolysaccharide core region biosynthetic process"/>
    <property type="evidence" value="ECO:0007669"/>
    <property type="project" value="TreeGrafter"/>
</dbReference>
<evidence type="ECO:0000313" key="4">
    <source>
        <dbReference type="Proteomes" id="UP000322783"/>
    </source>
</evidence>
<dbReference type="PANTHER" id="PTHR30160:SF1">
    <property type="entry name" value="LIPOPOLYSACCHARIDE 1,2-N-ACETYLGLUCOSAMINETRANSFERASE-RELATED"/>
    <property type="match status" value="1"/>
</dbReference>
<protein>
    <submittedName>
        <fullName evidence="3">Glycosyltransferase family 9 protein</fullName>
    </submittedName>
</protein>
<reference evidence="3 4" key="1">
    <citation type="submission" date="2019-08" db="EMBL/GenBank/DDBJ databases">
        <title>Selenomonas sp. mPRGC5 and Selenomonas sp. mPRGC8 isolated from ruminal fluid of dairy goat (Capra hircus).</title>
        <authorList>
            <person name="Poothong S."/>
            <person name="Nuengjamnong C."/>
            <person name="Tanasupawat S."/>
        </authorList>
    </citation>
    <scope>NUCLEOTIDE SEQUENCE [LARGE SCALE GENOMIC DNA]</scope>
    <source>
        <strain evidence="4">mPRGC8</strain>
    </source>
</reference>
<sequence>MTTYNNILVINLMHIGDLMLATPVLRTLRTNYPEARISLLADKKLRDLVEQNEYIDECLLIDKKGKDDHFGSLFRFIWGLRQKKYDLVINLHRNERASAIAAFSGAKRIVGYSKPGFSLFFDKVMQNPSVAHHIGRGPFHMFPPHRYVPGWKHQVHAHLEVLKEAVGVEKIDDGGLEMWLPEAAEQEAESLWQQHFAPEDKVIAFNIGASWPTKRWLDSYFAECADALIGRGYQVAFFGGPMDLSIVEKCIAQMAQKDSGKLHVFTGKVSLSVLAGLLKRCCLFLTTDSGPMHVGVAMNVPIVTMFGASPVPGFYPYDAKDVLVKAPVACHPCGIHECPHAGEENLACMKKITPAVVMEQVDALLEKYQGVPAYQLPAHYGDYECQVVEA</sequence>
<gene>
    <name evidence="3" type="ORF">FZ041_13255</name>
</gene>
<dbReference type="SUPFAM" id="SSF53756">
    <property type="entry name" value="UDP-Glycosyltransferase/glycogen phosphorylase"/>
    <property type="match status" value="1"/>
</dbReference>